<dbReference type="Gene3D" id="3.40.50.300">
    <property type="entry name" value="P-loop containing nucleotide triphosphate hydrolases"/>
    <property type="match status" value="1"/>
</dbReference>
<evidence type="ECO:0000259" key="1">
    <source>
        <dbReference type="Pfam" id="PF13173"/>
    </source>
</evidence>
<dbReference type="HOGENOM" id="CLU_1346464_0_0_2"/>
<feature type="domain" description="AAA" evidence="1">
    <location>
        <begin position="34"/>
        <end position="167"/>
    </location>
</feature>
<dbReference type="KEGG" id="mhu:Mhun_1401"/>
<sequence>MAILHDWNYWYRDFPQFIPRPEYQEKMQRLRRSDEIIVLTGMRRSGKSTLLKQEMEDLARNHDKTQLLYINFEDPRFPPAMDTSILDQILATYRENINPDKEVYLFLDEVQNVQSWEKWVVTAYELQKARIYLTGSSSALLSGEIASSISGRYLKIDVYPLTFQEYLLFHDISCTSITEYTTNRTMINRLFTGYLT</sequence>
<protein>
    <submittedName>
        <fullName evidence="2">ATPase</fullName>
    </submittedName>
</protein>
<dbReference type="InterPro" id="IPR027417">
    <property type="entry name" value="P-loop_NTPase"/>
</dbReference>
<proteinExistence type="predicted"/>
<dbReference type="AlphaFoldDB" id="Q2FKV5"/>
<dbReference type="eggNOG" id="arCOG03167">
    <property type="taxonomic scope" value="Archaea"/>
</dbReference>
<dbReference type="RefSeq" id="WP_011448408.1">
    <property type="nucleotide sequence ID" value="NC_007796.1"/>
</dbReference>
<dbReference type="GeneID" id="70784744"/>
<gene>
    <name evidence="2" type="ordered locus">Mhun_1401</name>
</gene>
<reference evidence="3" key="1">
    <citation type="journal article" date="2016" name="Stand. Genomic Sci.">
        <title>Complete genome sequence of Methanospirillum hungatei type strain JF1.</title>
        <authorList>
            <person name="Gunsalus R.P."/>
            <person name="Cook L.E."/>
            <person name="Crable B."/>
            <person name="Rohlin L."/>
            <person name="McDonald E."/>
            <person name="Mouttaki H."/>
            <person name="Sieber J.R."/>
            <person name="Poweleit N."/>
            <person name="Zhou H."/>
            <person name="Lapidus A.L."/>
            <person name="Daligault H.E."/>
            <person name="Land M."/>
            <person name="Gilna P."/>
            <person name="Ivanova N."/>
            <person name="Kyrpides N."/>
            <person name="Culley D.E."/>
            <person name="McInerney M.J."/>
        </authorList>
    </citation>
    <scope>NUCLEOTIDE SEQUENCE [LARGE SCALE GENOMIC DNA]</scope>
    <source>
        <strain evidence="3">ATCC 27890 / DSM 864 / NBRC 100397 / JF-1</strain>
    </source>
</reference>
<dbReference type="SUPFAM" id="SSF52540">
    <property type="entry name" value="P-loop containing nucleoside triphosphate hydrolases"/>
    <property type="match status" value="1"/>
</dbReference>
<dbReference type="InterPro" id="IPR041682">
    <property type="entry name" value="AAA_14"/>
</dbReference>
<dbReference type="Proteomes" id="UP000001941">
    <property type="component" value="Chromosome"/>
</dbReference>
<evidence type="ECO:0000313" key="2">
    <source>
        <dbReference type="EMBL" id="ABD41139.1"/>
    </source>
</evidence>
<accession>Q2FKV5</accession>
<dbReference type="EMBL" id="CP000254">
    <property type="protein sequence ID" value="ABD41139.1"/>
    <property type="molecule type" value="Genomic_DNA"/>
</dbReference>
<dbReference type="InParanoid" id="Q2FKV5"/>
<dbReference type="EnsemblBacteria" id="ABD41139">
    <property type="protein sequence ID" value="ABD41139"/>
    <property type="gene ID" value="Mhun_1401"/>
</dbReference>
<dbReference type="PANTHER" id="PTHR33295:SF18">
    <property type="entry name" value="AAA+ ATPASE DOMAIN-CONTAINING PROTEIN"/>
    <property type="match status" value="1"/>
</dbReference>
<dbReference type="Pfam" id="PF13173">
    <property type="entry name" value="AAA_14"/>
    <property type="match status" value="1"/>
</dbReference>
<keyword evidence="3" id="KW-1185">Reference proteome</keyword>
<evidence type="ECO:0000313" key="3">
    <source>
        <dbReference type="Proteomes" id="UP000001941"/>
    </source>
</evidence>
<organism evidence="2 3">
    <name type="scientific">Methanospirillum hungatei JF-1 (strain ATCC 27890 / DSM 864 / NBRC 100397 / JF-1)</name>
    <dbReference type="NCBI Taxonomy" id="323259"/>
    <lineage>
        <taxon>Archaea</taxon>
        <taxon>Methanobacteriati</taxon>
        <taxon>Methanobacteriota</taxon>
        <taxon>Stenosarchaea group</taxon>
        <taxon>Methanomicrobia</taxon>
        <taxon>Methanomicrobiales</taxon>
        <taxon>Methanospirillaceae</taxon>
        <taxon>Methanospirillum</taxon>
    </lineage>
</organism>
<name>Q2FKV5_METHJ</name>
<dbReference type="PANTHER" id="PTHR33295">
    <property type="entry name" value="ATPASE"/>
    <property type="match status" value="1"/>
</dbReference>